<evidence type="ECO:0000313" key="2">
    <source>
        <dbReference type="Proteomes" id="UP001234178"/>
    </source>
</evidence>
<keyword evidence="2" id="KW-1185">Reference proteome</keyword>
<protein>
    <submittedName>
        <fullName evidence="1">Uncharacterized protein</fullName>
    </submittedName>
</protein>
<evidence type="ECO:0000313" key="1">
    <source>
        <dbReference type="EMBL" id="KAK4006497.1"/>
    </source>
</evidence>
<dbReference type="EMBL" id="JAOYFB010000002">
    <property type="protein sequence ID" value="KAK4006497.1"/>
    <property type="molecule type" value="Genomic_DNA"/>
</dbReference>
<comment type="caution">
    <text evidence="1">The sequence shown here is derived from an EMBL/GenBank/DDBJ whole genome shotgun (WGS) entry which is preliminary data.</text>
</comment>
<name>A0ABQ9Z0R2_9CRUS</name>
<accession>A0ABQ9Z0R2</accession>
<dbReference type="Proteomes" id="UP001234178">
    <property type="component" value="Unassembled WGS sequence"/>
</dbReference>
<organism evidence="1 2">
    <name type="scientific">Daphnia magna</name>
    <dbReference type="NCBI Taxonomy" id="35525"/>
    <lineage>
        <taxon>Eukaryota</taxon>
        <taxon>Metazoa</taxon>
        <taxon>Ecdysozoa</taxon>
        <taxon>Arthropoda</taxon>
        <taxon>Crustacea</taxon>
        <taxon>Branchiopoda</taxon>
        <taxon>Diplostraca</taxon>
        <taxon>Cladocera</taxon>
        <taxon>Anomopoda</taxon>
        <taxon>Daphniidae</taxon>
        <taxon>Daphnia</taxon>
    </lineage>
</organism>
<gene>
    <name evidence="1" type="ORF">OUZ56_011651</name>
</gene>
<sequence length="145" mass="15796">MSLAAISTGVDDIVFADRCGPQHRFKTSPSPQTAGNLSHTVLGNGWTITSTSMEDVMCILTTLGRKPEETVLHPERDLPTSFRYDDDNTQDYESLANPANDGLTKSHMNIIADLTAAMAEYSMNSGINSSTAMRNIIVTAEKKQE</sequence>
<proteinExistence type="predicted"/>
<reference evidence="1 2" key="1">
    <citation type="journal article" date="2023" name="Nucleic Acids Res.">
        <title>The hologenome of Daphnia magna reveals possible DNA methylation and microbiome-mediated evolution of the host genome.</title>
        <authorList>
            <person name="Chaturvedi A."/>
            <person name="Li X."/>
            <person name="Dhandapani V."/>
            <person name="Marshall H."/>
            <person name="Kissane S."/>
            <person name="Cuenca-Cambronero M."/>
            <person name="Asole G."/>
            <person name="Calvet F."/>
            <person name="Ruiz-Romero M."/>
            <person name="Marangio P."/>
            <person name="Guigo R."/>
            <person name="Rago D."/>
            <person name="Mirbahai L."/>
            <person name="Eastwood N."/>
            <person name="Colbourne J.K."/>
            <person name="Zhou J."/>
            <person name="Mallon E."/>
            <person name="Orsini L."/>
        </authorList>
    </citation>
    <scope>NUCLEOTIDE SEQUENCE [LARGE SCALE GENOMIC DNA]</scope>
    <source>
        <strain evidence="1">LRV0_1</strain>
    </source>
</reference>